<dbReference type="AlphaFoldDB" id="A0A835M692"/>
<accession>A0A835M692</accession>
<organism evidence="2 3">
    <name type="scientific">Coptis chinensis</name>
    <dbReference type="NCBI Taxonomy" id="261450"/>
    <lineage>
        <taxon>Eukaryota</taxon>
        <taxon>Viridiplantae</taxon>
        <taxon>Streptophyta</taxon>
        <taxon>Embryophyta</taxon>
        <taxon>Tracheophyta</taxon>
        <taxon>Spermatophyta</taxon>
        <taxon>Magnoliopsida</taxon>
        <taxon>Ranunculales</taxon>
        <taxon>Ranunculaceae</taxon>
        <taxon>Coptidoideae</taxon>
        <taxon>Coptis</taxon>
    </lineage>
</organism>
<sequence length="80" mass="8386">MRTDTFSSCVKEQAYVPPVIRPPTIGQTTVAPAQAPQPAQQPPAPINGPNANPLDLFPRGLPNVGSNVLGASTLEFHANI</sequence>
<dbReference type="EMBL" id="JADFTS010000003">
    <property type="protein sequence ID" value="KAF9617977.1"/>
    <property type="molecule type" value="Genomic_DNA"/>
</dbReference>
<evidence type="ECO:0000256" key="1">
    <source>
        <dbReference type="SAM" id="MobiDB-lite"/>
    </source>
</evidence>
<keyword evidence="3" id="KW-1185">Reference proteome</keyword>
<protein>
    <submittedName>
        <fullName evidence="2">Uncharacterized protein</fullName>
    </submittedName>
</protein>
<comment type="caution">
    <text evidence="2">The sequence shown here is derived from an EMBL/GenBank/DDBJ whole genome shotgun (WGS) entry which is preliminary data.</text>
</comment>
<proteinExistence type="predicted"/>
<evidence type="ECO:0000313" key="3">
    <source>
        <dbReference type="Proteomes" id="UP000631114"/>
    </source>
</evidence>
<reference evidence="2 3" key="1">
    <citation type="submission" date="2020-10" db="EMBL/GenBank/DDBJ databases">
        <title>The Coptis chinensis genome and diversification of protoberbering-type alkaloids.</title>
        <authorList>
            <person name="Wang B."/>
            <person name="Shu S."/>
            <person name="Song C."/>
            <person name="Liu Y."/>
        </authorList>
    </citation>
    <scope>NUCLEOTIDE SEQUENCE [LARGE SCALE GENOMIC DNA]</scope>
    <source>
        <strain evidence="2">HL-2020</strain>
        <tissue evidence="2">Leaf</tissue>
    </source>
</reference>
<gene>
    <name evidence="2" type="ORF">IFM89_039270</name>
</gene>
<feature type="region of interest" description="Disordered" evidence="1">
    <location>
        <begin position="20"/>
        <end position="58"/>
    </location>
</feature>
<dbReference type="Proteomes" id="UP000631114">
    <property type="component" value="Unassembled WGS sequence"/>
</dbReference>
<name>A0A835M692_9MAGN</name>
<evidence type="ECO:0000313" key="2">
    <source>
        <dbReference type="EMBL" id="KAF9617977.1"/>
    </source>
</evidence>